<proteinExistence type="predicted"/>
<dbReference type="SUPFAM" id="SSF102198">
    <property type="entry name" value="Putative cyclase"/>
    <property type="match status" value="1"/>
</dbReference>
<name>A0ABP9GMN2_9ACTN</name>
<evidence type="ECO:0000313" key="1">
    <source>
        <dbReference type="EMBL" id="GAA4948329.1"/>
    </source>
</evidence>
<sequence>MQFTRIVDLSRTVGPRTQAFPGDRAPSVERSATVPVEGFNSSAVHMSSHSGTHVDAPFHFLDGGQRLEDLPLERFTGPAVVVDATGLPDRSPVTAADLEPWRDRFVPGAAVLVRTGWDGHYGTPRYFDHPYLDASAARLLAESGVRCVGVDSPSPDSTPHGPHAPGDWAAHSVLLGAGAVIVENLRGLERVDFADPLFMALPIRLSGGDGAPVRAVAARLD</sequence>
<dbReference type="EMBL" id="BAABIK010000020">
    <property type="protein sequence ID" value="GAA4948329.1"/>
    <property type="molecule type" value="Genomic_DNA"/>
</dbReference>
<dbReference type="Gene3D" id="3.50.30.50">
    <property type="entry name" value="Putative cyclase"/>
    <property type="match status" value="1"/>
</dbReference>
<dbReference type="InterPro" id="IPR007325">
    <property type="entry name" value="KFase/CYL"/>
</dbReference>
<dbReference type="Proteomes" id="UP001499993">
    <property type="component" value="Unassembled WGS sequence"/>
</dbReference>
<dbReference type="Pfam" id="PF04199">
    <property type="entry name" value="Cyclase"/>
    <property type="match status" value="1"/>
</dbReference>
<protein>
    <submittedName>
        <fullName evidence="1">Cyclase family protein</fullName>
    </submittedName>
</protein>
<dbReference type="InterPro" id="IPR037175">
    <property type="entry name" value="KFase_sf"/>
</dbReference>
<comment type="caution">
    <text evidence="1">The sequence shown here is derived from an EMBL/GenBank/DDBJ whole genome shotgun (WGS) entry which is preliminary data.</text>
</comment>
<dbReference type="PANTHER" id="PTHR31118">
    <property type="entry name" value="CYCLASE-LIKE PROTEIN 2"/>
    <property type="match status" value="1"/>
</dbReference>
<keyword evidence="2" id="KW-1185">Reference proteome</keyword>
<reference evidence="2" key="1">
    <citation type="journal article" date="2019" name="Int. J. Syst. Evol. Microbiol.">
        <title>The Global Catalogue of Microorganisms (GCM) 10K type strain sequencing project: providing services to taxonomists for standard genome sequencing and annotation.</title>
        <authorList>
            <consortium name="The Broad Institute Genomics Platform"/>
            <consortium name="The Broad Institute Genome Sequencing Center for Infectious Disease"/>
            <person name="Wu L."/>
            <person name="Ma J."/>
        </authorList>
    </citation>
    <scope>NUCLEOTIDE SEQUENCE [LARGE SCALE GENOMIC DNA]</scope>
    <source>
        <strain evidence="2">JCM 18123</strain>
    </source>
</reference>
<dbReference type="PANTHER" id="PTHR31118:SF12">
    <property type="entry name" value="CYCLASE-LIKE PROTEIN 2"/>
    <property type="match status" value="1"/>
</dbReference>
<gene>
    <name evidence="1" type="ORF">GCM10023224_35320</name>
</gene>
<accession>A0ABP9GMN2</accession>
<organism evidence="1 2">
    <name type="scientific">Streptomonospora halophila</name>
    <dbReference type="NCBI Taxonomy" id="427369"/>
    <lineage>
        <taxon>Bacteria</taxon>
        <taxon>Bacillati</taxon>
        <taxon>Actinomycetota</taxon>
        <taxon>Actinomycetes</taxon>
        <taxon>Streptosporangiales</taxon>
        <taxon>Nocardiopsidaceae</taxon>
        <taxon>Streptomonospora</taxon>
    </lineage>
</organism>
<dbReference type="RefSeq" id="WP_345557542.1">
    <property type="nucleotide sequence ID" value="NZ_BAABIK010000020.1"/>
</dbReference>
<evidence type="ECO:0000313" key="2">
    <source>
        <dbReference type="Proteomes" id="UP001499993"/>
    </source>
</evidence>